<dbReference type="EMBL" id="HBHP01006433">
    <property type="protein sequence ID" value="CAD9752025.1"/>
    <property type="molecule type" value="Transcribed_RNA"/>
</dbReference>
<evidence type="ECO:0000256" key="1">
    <source>
        <dbReference type="SAM" id="SignalP"/>
    </source>
</evidence>
<proteinExistence type="predicted"/>
<protein>
    <submittedName>
        <fullName evidence="2">Uncharacterized protein</fullName>
    </submittedName>
</protein>
<evidence type="ECO:0000313" key="2">
    <source>
        <dbReference type="EMBL" id="CAD9752025.1"/>
    </source>
</evidence>
<feature type="signal peptide" evidence="1">
    <location>
        <begin position="1"/>
        <end position="15"/>
    </location>
</feature>
<reference evidence="2" key="1">
    <citation type="submission" date="2021-01" db="EMBL/GenBank/DDBJ databases">
        <authorList>
            <person name="Corre E."/>
            <person name="Pelletier E."/>
            <person name="Niang G."/>
            <person name="Scheremetjew M."/>
            <person name="Finn R."/>
            <person name="Kale V."/>
            <person name="Holt S."/>
            <person name="Cochrane G."/>
            <person name="Meng A."/>
            <person name="Brown T."/>
            <person name="Cohen L."/>
        </authorList>
    </citation>
    <scope>NUCLEOTIDE SEQUENCE</scope>
    <source>
        <strain evidence="2">CCMP622</strain>
    </source>
</reference>
<sequence length="274" mass="30977">MPLSLLSLLILGVVGLNIASSSSNGGCGSGYVSDGVVGDVAVYVDAVRLLRGGVSLDRQYRKWENRAAVYFSSDDDQSQRDLFLCDTMLDGKALEIIVNFIENDKVIACYSGMGYAELQIQKKIKRQVYCSDLMPDSCLRWSGNLEKDMLMEERRIYYPGGIKHRIPVKQIDALHYIKDHNKDCNGTTLLCFMPPCKDSQFGDTIEAFKRRGGRKIVVAGSFTNEDGDQCGDTKGWEELHRWWDKHWEMRCSFLTDKRLTLWMLRDEDDGGGGE</sequence>
<organism evidence="2">
    <name type="scientific">Lotharella oceanica</name>
    <dbReference type="NCBI Taxonomy" id="641309"/>
    <lineage>
        <taxon>Eukaryota</taxon>
        <taxon>Sar</taxon>
        <taxon>Rhizaria</taxon>
        <taxon>Cercozoa</taxon>
        <taxon>Chlorarachniophyceae</taxon>
        <taxon>Lotharella</taxon>
    </lineage>
</organism>
<keyword evidence="1" id="KW-0732">Signal</keyword>
<accession>A0A7S2X9G3</accession>
<name>A0A7S2X9G3_9EUKA</name>
<gene>
    <name evidence="2" type="ORF">LSP00402_LOCUS3994</name>
</gene>
<dbReference type="AlphaFoldDB" id="A0A7S2X9G3"/>
<feature type="chain" id="PRO_5030598487" evidence="1">
    <location>
        <begin position="16"/>
        <end position="274"/>
    </location>
</feature>